<feature type="non-terminal residue" evidence="2">
    <location>
        <position position="1"/>
    </location>
</feature>
<evidence type="ECO:0000313" key="2">
    <source>
        <dbReference type="EMBL" id="OWK04745.1"/>
    </source>
</evidence>
<feature type="compositionally biased region" description="Polar residues" evidence="1">
    <location>
        <begin position="20"/>
        <end position="37"/>
    </location>
</feature>
<name>A0A212CFJ8_CEREH</name>
<feature type="non-terminal residue" evidence="2">
    <location>
        <position position="133"/>
    </location>
</feature>
<protein>
    <submittedName>
        <fullName evidence="2">Uncharacterized protein</fullName>
    </submittedName>
</protein>
<organism evidence="2 3">
    <name type="scientific">Cervus elaphus hippelaphus</name>
    <name type="common">European red deer</name>
    <dbReference type="NCBI Taxonomy" id="46360"/>
    <lineage>
        <taxon>Eukaryota</taxon>
        <taxon>Metazoa</taxon>
        <taxon>Chordata</taxon>
        <taxon>Craniata</taxon>
        <taxon>Vertebrata</taxon>
        <taxon>Euteleostomi</taxon>
        <taxon>Mammalia</taxon>
        <taxon>Eutheria</taxon>
        <taxon>Laurasiatheria</taxon>
        <taxon>Artiodactyla</taxon>
        <taxon>Ruminantia</taxon>
        <taxon>Pecora</taxon>
        <taxon>Cervidae</taxon>
        <taxon>Cervinae</taxon>
        <taxon>Cervus</taxon>
    </lineage>
</organism>
<evidence type="ECO:0000256" key="1">
    <source>
        <dbReference type="SAM" id="MobiDB-lite"/>
    </source>
</evidence>
<proteinExistence type="predicted"/>
<accession>A0A212CFJ8</accession>
<evidence type="ECO:0000313" key="3">
    <source>
        <dbReference type="Proteomes" id="UP000242450"/>
    </source>
</evidence>
<feature type="compositionally biased region" description="Low complexity" evidence="1">
    <location>
        <begin position="96"/>
        <end position="114"/>
    </location>
</feature>
<feature type="compositionally biased region" description="Basic and acidic residues" evidence="1">
    <location>
        <begin position="122"/>
        <end position="133"/>
    </location>
</feature>
<gene>
    <name evidence="2" type="ORF">Celaphus_00002449</name>
</gene>
<feature type="region of interest" description="Disordered" evidence="1">
    <location>
        <begin position="1"/>
        <end position="37"/>
    </location>
</feature>
<reference evidence="2 3" key="1">
    <citation type="journal article" date="2018" name="Mol. Genet. Genomics">
        <title>The red deer Cervus elaphus genome CerEla1.0: sequencing, annotating, genes, and chromosomes.</title>
        <authorList>
            <person name="Bana N.A."/>
            <person name="Nyiri A."/>
            <person name="Nagy J."/>
            <person name="Frank K."/>
            <person name="Nagy T."/>
            <person name="Steger V."/>
            <person name="Schiller M."/>
            <person name="Lakatos P."/>
            <person name="Sugar L."/>
            <person name="Horn P."/>
            <person name="Barta E."/>
            <person name="Orosz L."/>
        </authorList>
    </citation>
    <scope>NUCLEOTIDE SEQUENCE [LARGE SCALE GENOMIC DNA]</scope>
    <source>
        <strain evidence="2">Hungarian</strain>
    </source>
</reference>
<dbReference type="Proteomes" id="UP000242450">
    <property type="component" value="Chromosome 20"/>
</dbReference>
<comment type="caution">
    <text evidence="2">The sequence shown here is derived from an EMBL/GenBank/DDBJ whole genome shotgun (WGS) entry which is preliminary data.</text>
</comment>
<feature type="region of interest" description="Disordered" evidence="1">
    <location>
        <begin position="72"/>
        <end position="133"/>
    </location>
</feature>
<keyword evidence="3" id="KW-1185">Reference proteome</keyword>
<dbReference type="AlphaFoldDB" id="A0A212CFJ8"/>
<dbReference type="OrthoDB" id="9679806at2759"/>
<dbReference type="EMBL" id="MKHE01000020">
    <property type="protein sequence ID" value="OWK04745.1"/>
    <property type="molecule type" value="Genomic_DNA"/>
</dbReference>
<sequence>VTDINGVDVTPRPLYRPDPYSSTGKPNKLLTSQDGSHTSDFIASYSLYQNTINPSMLGQFTRSVLGSSTVSKSTVSTTESMAEDLEEPSFKRERLSSLTGSSTVSKSTVSTTESMAEDLEEPSFKRERLSSLT</sequence>